<evidence type="ECO:0000313" key="2">
    <source>
        <dbReference type="EMBL" id="CAH3042324.1"/>
    </source>
</evidence>
<protein>
    <submittedName>
        <fullName evidence="2">Uncharacterized protein</fullName>
    </submittedName>
</protein>
<sequence length="70" mass="8269">MNIESWCTVELNSKQDWLRANRKHNTNAFASSVFKGDSNQHQASRLDFKSSPEKHRERRHFPDKAQTQLK</sequence>
<accession>A0AAU9VZZ4</accession>
<dbReference type="AlphaFoldDB" id="A0AAU9VZZ4"/>
<feature type="region of interest" description="Disordered" evidence="1">
    <location>
        <begin position="31"/>
        <end position="70"/>
    </location>
</feature>
<keyword evidence="3" id="KW-1185">Reference proteome</keyword>
<feature type="compositionally biased region" description="Basic and acidic residues" evidence="1">
    <location>
        <begin position="44"/>
        <end position="63"/>
    </location>
</feature>
<gene>
    <name evidence="2" type="ORF">PMEA_00028765</name>
</gene>
<organism evidence="2 3">
    <name type="scientific">Pocillopora meandrina</name>
    <dbReference type="NCBI Taxonomy" id="46732"/>
    <lineage>
        <taxon>Eukaryota</taxon>
        <taxon>Metazoa</taxon>
        <taxon>Cnidaria</taxon>
        <taxon>Anthozoa</taxon>
        <taxon>Hexacorallia</taxon>
        <taxon>Scleractinia</taxon>
        <taxon>Astrocoeniina</taxon>
        <taxon>Pocilloporidae</taxon>
        <taxon>Pocillopora</taxon>
    </lineage>
</organism>
<proteinExistence type="predicted"/>
<dbReference type="Proteomes" id="UP001159428">
    <property type="component" value="Unassembled WGS sequence"/>
</dbReference>
<name>A0AAU9VZZ4_9CNID</name>
<evidence type="ECO:0000313" key="3">
    <source>
        <dbReference type="Proteomes" id="UP001159428"/>
    </source>
</evidence>
<comment type="caution">
    <text evidence="2">The sequence shown here is derived from an EMBL/GenBank/DDBJ whole genome shotgun (WGS) entry which is preliminary data.</text>
</comment>
<evidence type="ECO:0000256" key="1">
    <source>
        <dbReference type="SAM" id="MobiDB-lite"/>
    </source>
</evidence>
<reference evidence="2 3" key="1">
    <citation type="submission" date="2022-05" db="EMBL/GenBank/DDBJ databases">
        <authorList>
            <consortium name="Genoscope - CEA"/>
            <person name="William W."/>
        </authorList>
    </citation>
    <scope>NUCLEOTIDE SEQUENCE [LARGE SCALE GENOMIC DNA]</scope>
</reference>
<dbReference type="EMBL" id="CALNXJ010000006">
    <property type="protein sequence ID" value="CAH3042324.1"/>
    <property type="molecule type" value="Genomic_DNA"/>
</dbReference>